<dbReference type="InterPro" id="IPR012967">
    <property type="entry name" value="COMT_dimerisation"/>
</dbReference>
<dbReference type="EC" id="2.1.1.4" evidence="7"/>
<evidence type="ECO:0000259" key="12">
    <source>
        <dbReference type="Pfam" id="PF00891"/>
    </source>
</evidence>
<dbReference type="PANTHER" id="PTHR43712">
    <property type="entry name" value="PUTATIVE (AFU_ORTHOLOGUE AFUA_4G14580)-RELATED"/>
    <property type="match status" value="1"/>
</dbReference>
<proteinExistence type="predicted"/>
<evidence type="ECO:0000256" key="6">
    <source>
        <dbReference type="ARBA" id="ARBA00037926"/>
    </source>
</evidence>
<keyword evidence="15" id="KW-1185">Reference proteome</keyword>
<feature type="domain" description="O-methyltransferase dimerisation" evidence="13">
    <location>
        <begin position="17"/>
        <end position="99"/>
    </location>
</feature>
<reference evidence="14" key="1">
    <citation type="submission" date="2025-08" db="UniProtKB">
        <authorList>
            <consortium name="Ensembl"/>
        </authorList>
    </citation>
    <scope>IDENTIFICATION</scope>
</reference>
<name>A0A3B3SYJ2_9TELE</name>
<keyword evidence="10" id="KW-0471">Melatonin biosynthesis</keyword>
<evidence type="ECO:0000256" key="2">
    <source>
        <dbReference type="ARBA" id="ARBA00022603"/>
    </source>
</evidence>
<comment type="subunit">
    <text evidence="1">Homodimer.</text>
</comment>
<evidence type="ECO:0000256" key="7">
    <source>
        <dbReference type="ARBA" id="ARBA00039116"/>
    </source>
</evidence>
<sequence>MAGRLSESELHYPSRLLEYLNGFRVSKVIFSACELGVFDLLAQSQKPLSAEAVAQELRISADGAERLLDALVGIGLLEVEAAEREALYSATELSNTYLTRTGGKSLHGMTVYLSQTVYPLWGNLTETIREGKNQNEKTFGIPSEDIFKAIYRSDEEMLKFMGLMNSTWAIDGHDVVTAFDLSPFKTVVDLGGCGGALARELSREYPSADVSVLDVPRVVQAAKQHFSQTDDTIRFVEGDFFSGEIPPSDLYILARIIHDWKEGKALQLLQKVHRSCRPGGGVLIVEALLFENRRGPITAQIFSLNMMVQTQGRECPPSHYRHLLSAAGFRNVQVHRTGKSYDAILGTK</sequence>
<evidence type="ECO:0000256" key="11">
    <source>
        <dbReference type="PIRSR" id="PIRSR005739-1"/>
    </source>
</evidence>
<dbReference type="InterPro" id="IPR036388">
    <property type="entry name" value="WH-like_DNA-bd_sf"/>
</dbReference>
<dbReference type="CTD" id="568256"/>
<dbReference type="FunFam" id="3.40.50.150:FF:000146">
    <property type="entry name" value="Acetylserotonin O-methyltransferase"/>
    <property type="match status" value="1"/>
</dbReference>
<keyword evidence="2" id="KW-0489">Methyltransferase</keyword>
<dbReference type="InterPro" id="IPR036390">
    <property type="entry name" value="WH_DNA-bd_sf"/>
</dbReference>
<dbReference type="GO" id="GO:0032259">
    <property type="term" value="P:methylation"/>
    <property type="evidence" value="ECO:0007669"/>
    <property type="project" value="UniProtKB-KW"/>
</dbReference>
<evidence type="ECO:0000256" key="1">
    <source>
        <dbReference type="ARBA" id="ARBA00011738"/>
    </source>
</evidence>
<dbReference type="Pfam" id="PF00891">
    <property type="entry name" value="Methyltransf_2"/>
    <property type="match status" value="1"/>
</dbReference>
<keyword evidence="3" id="KW-0808">Transferase</keyword>
<evidence type="ECO:0000256" key="3">
    <source>
        <dbReference type="ARBA" id="ARBA00022679"/>
    </source>
</evidence>
<evidence type="ECO:0000256" key="9">
    <source>
        <dbReference type="ARBA" id="ARBA00043054"/>
    </source>
</evidence>
<dbReference type="Pfam" id="PF08100">
    <property type="entry name" value="Dimerisation"/>
    <property type="match status" value="1"/>
</dbReference>
<dbReference type="InterPro" id="IPR016461">
    <property type="entry name" value="COMT-like"/>
</dbReference>
<dbReference type="PANTHER" id="PTHR43712:SF2">
    <property type="entry name" value="O-METHYLTRANSFERASE CICE"/>
    <property type="match status" value="1"/>
</dbReference>
<dbReference type="InterPro" id="IPR029063">
    <property type="entry name" value="SAM-dependent_MTases_sf"/>
</dbReference>
<dbReference type="GO" id="GO:0017096">
    <property type="term" value="F:acetylserotonin O-methyltransferase activity"/>
    <property type="evidence" value="ECO:0007669"/>
    <property type="project" value="UniProtKB-EC"/>
</dbReference>
<dbReference type="FunFam" id="1.10.10.10:FF:000358">
    <property type="entry name" value="Acetylserotonin O-methyltransferase"/>
    <property type="match status" value="1"/>
</dbReference>
<dbReference type="GO" id="GO:0030187">
    <property type="term" value="P:melatonin biosynthetic process"/>
    <property type="evidence" value="ECO:0007669"/>
    <property type="project" value="UniProtKB-KW"/>
</dbReference>
<dbReference type="Gene3D" id="1.10.10.10">
    <property type="entry name" value="Winged helix-like DNA-binding domain superfamily/Winged helix DNA-binding domain"/>
    <property type="match status" value="1"/>
</dbReference>
<dbReference type="SUPFAM" id="SSF53335">
    <property type="entry name" value="S-adenosyl-L-methionine-dependent methyltransferases"/>
    <property type="match status" value="1"/>
</dbReference>
<comment type="function">
    <text evidence="5">Catalyzes the transfer of a methyl group onto N-acetylserotonin, producing melatonin (N-acetyl-5-methoxytryptamine).</text>
</comment>
<dbReference type="Ensembl" id="ENSPKIT00000016252.1">
    <property type="protein sequence ID" value="ENSPKIP00000035323.1"/>
    <property type="gene ID" value="ENSPKIG00000014331.1"/>
</dbReference>
<evidence type="ECO:0000259" key="13">
    <source>
        <dbReference type="Pfam" id="PF08100"/>
    </source>
</evidence>
<evidence type="ECO:0000256" key="8">
    <source>
        <dbReference type="ARBA" id="ARBA00040730"/>
    </source>
</evidence>
<dbReference type="GO" id="GO:0046983">
    <property type="term" value="F:protein dimerization activity"/>
    <property type="evidence" value="ECO:0007669"/>
    <property type="project" value="InterPro"/>
</dbReference>
<evidence type="ECO:0000313" key="15">
    <source>
        <dbReference type="Proteomes" id="UP000261540"/>
    </source>
</evidence>
<dbReference type="AlphaFoldDB" id="A0A3B3SYJ2"/>
<organism evidence="14 15">
    <name type="scientific">Paramormyrops kingsleyae</name>
    <dbReference type="NCBI Taxonomy" id="1676925"/>
    <lineage>
        <taxon>Eukaryota</taxon>
        <taxon>Metazoa</taxon>
        <taxon>Chordata</taxon>
        <taxon>Craniata</taxon>
        <taxon>Vertebrata</taxon>
        <taxon>Euteleostomi</taxon>
        <taxon>Actinopterygii</taxon>
        <taxon>Neopterygii</taxon>
        <taxon>Teleostei</taxon>
        <taxon>Osteoglossocephala</taxon>
        <taxon>Osteoglossomorpha</taxon>
        <taxon>Osteoglossiformes</taxon>
        <taxon>Mormyridae</taxon>
        <taxon>Paramormyrops</taxon>
    </lineage>
</organism>
<keyword evidence="4" id="KW-0949">S-adenosyl-L-methionine</keyword>
<dbReference type="InterPro" id="IPR001077">
    <property type="entry name" value="COMT_C"/>
</dbReference>
<evidence type="ECO:0000256" key="5">
    <source>
        <dbReference type="ARBA" id="ARBA00037645"/>
    </source>
</evidence>
<dbReference type="PROSITE" id="PS51683">
    <property type="entry name" value="SAM_OMT_II"/>
    <property type="match status" value="1"/>
</dbReference>
<dbReference type="STRING" id="1676925.ENSPKIP00000035323"/>
<dbReference type="PIRSF" id="PIRSF005739">
    <property type="entry name" value="O-mtase"/>
    <property type="match status" value="1"/>
</dbReference>
<dbReference type="Proteomes" id="UP000261540">
    <property type="component" value="Unplaced"/>
</dbReference>
<evidence type="ECO:0000256" key="10">
    <source>
        <dbReference type="ARBA" id="ARBA00043260"/>
    </source>
</evidence>
<dbReference type="Gene3D" id="3.40.50.150">
    <property type="entry name" value="Vaccinia Virus protein VP39"/>
    <property type="match status" value="1"/>
</dbReference>
<feature type="domain" description="O-methyltransferase C-terminal" evidence="12">
    <location>
        <begin position="121"/>
        <end position="330"/>
    </location>
</feature>
<protein>
    <recommendedName>
        <fullName evidence="8">Acetylserotonin O-methyltransferase</fullName>
        <ecNumber evidence="7">2.1.1.4</ecNumber>
    </recommendedName>
    <alternativeName>
        <fullName evidence="9">Hydroxyindole O-methyltransferase</fullName>
    </alternativeName>
</protein>
<dbReference type="SUPFAM" id="SSF46785">
    <property type="entry name" value="Winged helix' DNA-binding domain"/>
    <property type="match status" value="1"/>
</dbReference>
<dbReference type="GeneTree" id="ENSGT00940000166228"/>
<accession>A0A3B3SYJ2</accession>
<evidence type="ECO:0000256" key="4">
    <source>
        <dbReference type="ARBA" id="ARBA00022691"/>
    </source>
</evidence>
<feature type="active site" description="Proton acceptor" evidence="11">
    <location>
        <position position="258"/>
    </location>
</feature>
<comment type="pathway">
    <text evidence="6">Aromatic compound metabolism; melatonin biosynthesis; melatonin from serotonin: step 1/2.</text>
</comment>
<reference evidence="14" key="2">
    <citation type="submission" date="2025-09" db="UniProtKB">
        <authorList>
            <consortium name="Ensembl"/>
        </authorList>
    </citation>
    <scope>IDENTIFICATION</scope>
</reference>
<evidence type="ECO:0000313" key="14">
    <source>
        <dbReference type="Ensembl" id="ENSPKIP00000035323.1"/>
    </source>
</evidence>